<proteinExistence type="predicted"/>
<sequence length="34" mass="4000">MPKILFTQQGLIPVYSTYDYLPIASERSREIQLK</sequence>
<dbReference type="EMBL" id="GBRH01238977">
    <property type="protein sequence ID" value="JAD58918.1"/>
    <property type="molecule type" value="Transcribed_RNA"/>
</dbReference>
<organism evidence="1">
    <name type="scientific">Arundo donax</name>
    <name type="common">Giant reed</name>
    <name type="synonym">Donax arundinaceus</name>
    <dbReference type="NCBI Taxonomy" id="35708"/>
    <lineage>
        <taxon>Eukaryota</taxon>
        <taxon>Viridiplantae</taxon>
        <taxon>Streptophyta</taxon>
        <taxon>Embryophyta</taxon>
        <taxon>Tracheophyta</taxon>
        <taxon>Spermatophyta</taxon>
        <taxon>Magnoliopsida</taxon>
        <taxon>Liliopsida</taxon>
        <taxon>Poales</taxon>
        <taxon>Poaceae</taxon>
        <taxon>PACMAD clade</taxon>
        <taxon>Arundinoideae</taxon>
        <taxon>Arundineae</taxon>
        <taxon>Arundo</taxon>
    </lineage>
</organism>
<reference evidence="1" key="1">
    <citation type="submission" date="2014-09" db="EMBL/GenBank/DDBJ databases">
        <authorList>
            <person name="Magalhaes I.L.F."/>
            <person name="Oliveira U."/>
            <person name="Santos F.R."/>
            <person name="Vidigal T.H.D.A."/>
            <person name="Brescovit A.D."/>
            <person name="Santos A.J."/>
        </authorList>
    </citation>
    <scope>NUCLEOTIDE SEQUENCE</scope>
    <source>
        <tissue evidence="1">Shoot tissue taken approximately 20 cm above the soil surface</tissue>
    </source>
</reference>
<accession>A0A0A9B9Q8</accession>
<evidence type="ECO:0000313" key="1">
    <source>
        <dbReference type="EMBL" id="JAD58918.1"/>
    </source>
</evidence>
<name>A0A0A9B9Q8_ARUDO</name>
<reference evidence="1" key="2">
    <citation type="journal article" date="2015" name="Data Brief">
        <title>Shoot transcriptome of the giant reed, Arundo donax.</title>
        <authorList>
            <person name="Barrero R.A."/>
            <person name="Guerrero F.D."/>
            <person name="Moolhuijzen P."/>
            <person name="Goolsby J.A."/>
            <person name="Tidwell J."/>
            <person name="Bellgard S.E."/>
            <person name="Bellgard M.I."/>
        </authorList>
    </citation>
    <scope>NUCLEOTIDE SEQUENCE</scope>
    <source>
        <tissue evidence="1">Shoot tissue taken approximately 20 cm above the soil surface</tissue>
    </source>
</reference>
<protein>
    <submittedName>
        <fullName evidence="1">Uncharacterized protein</fullName>
    </submittedName>
</protein>
<dbReference type="AlphaFoldDB" id="A0A0A9B9Q8"/>